<name>A0A1K0GS74_9BASI</name>
<dbReference type="EMBL" id="LT558125">
    <property type="protein sequence ID" value="SAM83000.1"/>
    <property type="molecule type" value="Genomic_DNA"/>
</dbReference>
<accession>A0A1K0GS74</accession>
<reference evidence="3" key="1">
    <citation type="submission" date="2016-04" db="EMBL/GenBank/DDBJ databases">
        <authorList>
            <person name="Guldener U."/>
            <person name="Guldener U."/>
        </authorList>
    </citation>
    <scope>NUCLEOTIDE SEQUENCE [LARGE SCALE GENOMIC DNA]</scope>
    <source>
        <strain evidence="3">UB2112</strain>
    </source>
</reference>
<evidence type="ECO:0000256" key="1">
    <source>
        <dbReference type="SAM" id="MobiDB-lite"/>
    </source>
</evidence>
<feature type="compositionally biased region" description="Polar residues" evidence="1">
    <location>
        <begin position="216"/>
        <end position="226"/>
    </location>
</feature>
<dbReference type="AlphaFoldDB" id="A0A1K0GS74"/>
<proteinExistence type="predicted"/>
<dbReference type="Proteomes" id="UP000179920">
    <property type="component" value="Chromosome IX"/>
</dbReference>
<organism evidence="2 3">
    <name type="scientific">Ustilago bromivora</name>
    <dbReference type="NCBI Taxonomy" id="307758"/>
    <lineage>
        <taxon>Eukaryota</taxon>
        <taxon>Fungi</taxon>
        <taxon>Dikarya</taxon>
        <taxon>Basidiomycota</taxon>
        <taxon>Ustilaginomycotina</taxon>
        <taxon>Ustilaginomycetes</taxon>
        <taxon>Ustilaginales</taxon>
        <taxon>Ustilaginaceae</taxon>
        <taxon>Ustilago</taxon>
    </lineage>
</organism>
<gene>
    <name evidence="2" type="ORF">UBRO_20726</name>
</gene>
<evidence type="ECO:0000313" key="2">
    <source>
        <dbReference type="EMBL" id="SAM83000.1"/>
    </source>
</evidence>
<evidence type="ECO:0000313" key="3">
    <source>
        <dbReference type="Proteomes" id="UP000179920"/>
    </source>
</evidence>
<sequence>MASLKRLLAWPCQKLASIRLVSGNVVLWLRTVGSERQVESSLMRSTHFFNRCRVVSLGTASSRQSHCEPLATFHLTHQSAESLLYQIDATRYGDCFTATNGKPPDFIARSEGQRGAPFKSHKRSERIAKRIRLSLVANDTLLCTGPRRRELHSDCCHPHGRASDPPEVDDRQVRLDFPFPNLERLTVDGKGVDKQQLAWALIVRDQLRASEHGSLDRQQGANQRSTGDLRRIKR</sequence>
<protein>
    <submittedName>
        <fullName evidence="2">Uncharacterized protein</fullName>
    </submittedName>
</protein>
<feature type="region of interest" description="Disordered" evidence="1">
    <location>
        <begin position="211"/>
        <end position="234"/>
    </location>
</feature>